<feature type="chain" id="PRO_5030912915" evidence="1">
    <location>
        <begin position="31"/>
        <end position="871"/>
    </location>
</feature>
<dbReference type="InterPro" id="IPR018711">
    <property type="entry name" value="NAGPA"/>
</dbReference>
<dbReference type="Gene3D" id="3.30.457.10">
    <property type="entry name" value="Copper amine oxidase-like, N-terminal domain"/>
    <property type="match status" value="1"/>
</dbReference>
<dbReference type="AlphaFoldDB" id="A0A7X3K119"/>
<proteinExistence type="predicted"/>
<feature type="domain" description="Phosphodiester glycosidase" evidence="3">
    <location>
        <begin position="238"/>
        <end position="404"/>
    </location>
</feature>
<dbReference type="InterPro" id="IPR036582">
    <property type="entry name" value="Mao_N_sf"/>
</dbReference>
<dbReference type="RefSeq" id="WP_157337986.1">
    <property type="nucleotide sequence ID" value="NZ_RHLK01000013.1"/>
</dbReference>
<evidence type="ECO:0000313" key="5">
    <source>
        <dbReference type="Proteomes" id="UP000490800"/>
    </source>
</evidence>
<feature type="domain" description="Copper amine oxidase-like N-terminal" evidence="2">
    <location>
        <begin position="763"/>
        <end position="869"/>
    </location>
</feature>
<dbReference type="EMBL" id="RHLK01000013">
    <property type="protein sequence ID" value="MVP01536.1"/>
    <property type="molecule type" value="Genomic_DNA"/>
</dbReference>
<evidence type="ECO:0000259" key="3">
    <source>
        <dbReference type="Pfam" id="PF09992"/>
    </source>
</evidence>
<evidence type="ECO:0000313" key="4">
    <source>
        <dbReference type="EMBL" id="MVP01536.1"/>
    </source>
</evidence>
<protein>
    <submittedName>
        <fullName evidence="4">Copper amine oxidase</fullName>
    </submittedName>
</protein>
<organism evidence="4 5">
    <name type="scientific">Paenibacillus lutrae</name>
    <dbReference type="NCBI Taxonomy" id="2078573"/>
    <lineage>
        <taxon>Bacteria</taxon>
        <taxon>Bacillati</taxon>
        <taxon>Bacillota</taxon>
        <taxon>Bacilli</taxon>
        <taxon>Bacillales</taxon>
        <taxon>Paenibacillaceae</taxon>
        <taxon>Paenibacillus</taxon>
    </lineage>
</organism>
<reference evidence="4 5" key="1">
    <citation type="journal article" date="2019" name="Microorganisms">
        <title>Paenibacillus lutrae sp. nov., A Chitinolytic Species Isolated from A River Otter in Castril Natural Park, Granada, Spain.</title>
        <authorList>
            <person name="Rodriguez M."/>
            <person name="Reina J.C."/>
            <person name="Bejar V."/>
            <person name="Llamas I."/>
        </authorList>
    </citation>
    <scope>NUCLEOTIDE SEQUENCE [LARGE SCALE GENOMIC DNA]</scope>
    <source>
        <strain evidence="4 5">N10</strain>
    </source>
</reference>
<feature type="signal peptide" evidence="1">
    <location>
        <begin position="1"/>
        <end position="30"/>
    </location>
</feature>
<accession>A0A7X3K119</accession>
<dbReference type="InterPro" id="IPR012854">
    <property type="entry name" value="Cu_amine_oxidase-like_N"/>
</dbReference>
<dbReference type="SUPFAM" id="SSF55383">
    <property type="entry name" value="Copper amine oxidase, domain N"/>
    <property type="match status" value="1"/>
</dbReference>
<dbReference type="PANTHER" id="PTHR40446">
    <property type="entry name" value="N-ACETYLGLUCOSAMINE-1-PHOSPHODIESTER ALPHA-N-ACETYLGLUCOSAMINIDASE"/>
    <property type="match status" value="1"/>
</dbReference>
<keyword evidence="5" id="KW-1185">Reference proteome</keyword>
<dbReference type="Pfam" id="PF09992">
    <property type="entry name" value="NAGPA"/>
    <property type="match status" value="2"/>
</dbReference>
<gene>
    <name evidence="4" type="ORF">EDM21_18755</name>
</gene>
<name>A0A7X3K119_9BACL</name>
<keyword evidence="1" id="KW-0732">Signal</keyword>
<dbReference type="Pfam" id="PF07833">
    <property type="entry name" value="Cu_amine_oxidN1"/>
    <property type="match status" value="1"/>
</dbReference>
<evidence type="ECO:0000259" key="2">
    <source>
        <dbReference type="Pfam" id="PF07833"/>
    </source>
</evidence>
<dbReference type="OrthoDB" id="9809781at2"/>
<dbReference type="Proteomes" id="UP000490800">
    <property type="component" value="Unassembled WGS sequence"/>
</dbReference>
<evidence type="ECO:0000256" key="1">
    <source>
        <dbReference type="SAM" id="SignalP"/>
    </source>
</evidence>
<comment type="caution">
    <text evidence="4">The sequence shown here is derived from an EMBL/GenBank/DDBJ whole genome shotgun (WGS) entry which is preliminary data.</text>
</comment>
<sequence>MRFTSKLWRTTLAFVVAFQVVASTPLPTFAAEPSVTLKSENILTSGAVMKRYVWKFTRNNKQVTANANVIEVDLTNPYVKLDVMSGKTTTLTDKQTVMTMAKESGAVAGVNGDFFNTQAEGVPLGPQITNGQIITSPVNNMKGLYAFGVTKDNKPVIDLFAFQGTIKASNGAAFDLGGINKTYYWFDDGTHSHKDGLFMYTEAWGQVERSNDGQSTPTEVLVQDGVIKQIAVNSVIKQVPPANGYILRAAGKSAEFVKTNLKVGEKLTSNYAFTNQRTGAVYPNDTFKMMIGGHSILVDGGKATTFSRDVSSLGGYRSRTGVGYSKDMKTAYVVTADKNDNSAGMSLQEFQKFLIAIGANKAMNLDGGGSTQMVERPLGTTNIQLANQTEYGSQRIVVNGLGVFSTAPKGQVKSLVVKGDTELFLNEKSSYTFSAYDTYYNPMASNGIQPQWQVTNGLGKFEGNSFIPTKFGSGKLTASSGEGSSSLDVKVIRRADLSSMKVTKSGGPGLAAGGSYNLTVSATTKSGKTKQLSPASLQWEVLGIKGEVKDGVLHVESLEGAKNAQVIARYDGFSSMVSIPIGNESMWYNLDDKSVLTNTDKYPAEVEAKASIVKNEAGNNSLQLAYDFTKGKGNKAAYAVFNTNGAQLYGYPQAINLRVKGDESENWLRAEIIDANGKKELVELAKNINWQGWKSVSANLSGLNLKYPLTIRSIYVVNPEQGQDERALQGKIELDDISFSYPDYGTAGSMSKVKLQIGSKTATVDGKTYALEQAPINDAGNTLVPIRFVSEALGAKVLWNQEELRATVVKNSNIVDMWNNQLDLIADGKRVTAEVPPRIVNNLTMVPLRIITENLGWKVTWNQQEQSVTLQ</sequence>
<feature type="domain" description="Phosphodiester glycosidase" evidence="3">
    <location>
        <begin position="105"/>
        <end position="160"/>
    </location>
</feature>
<dbReference type="PANTHER" id="PTHR40446:SF2">
    <property type="entry name" value="N-ACETYLGLUCOSAMINE-1-PHOSPHODIESTER ALPHA-N-ACETYLGLUCOSAMINIDASE"/>
    <property type="match status" value="1"/>
</dbReference>